<evidence type="ECO:0000256" key="4">
    <source>
        <dbReference type="ARBA" id="ARBA00012256"/>
    </source>
</evidence>
<dbReference type="InterPro" id="IPR001304">
    <property type="entry name" value="C-type_lectin-like"/>
</dbReference>
<sequence length="1427" mass="159223">MLRVLLVMGLLVAGVTAESGQAYHGPPPVKEVFNYNDRSYFLYSERVSWDEAFAICKSNDGSLAAPDDSPKAAFLSQSIAEAWAPFEDMWIGGQRGEAKGWQWASLNPPKSIPERSRQEVNMTFMYPPWVDGSIPERYNRDCLAIDRNGHSDPFFIDLECKMPRPFICEQVHADRQNDPVAGGVVTIFDSEYILYHGRLSWEGAVAFCRTNGYSLASVKNLTVAHKLAVAMLKSRPEFEDVWVGGQFKGDHWVWVSDSEEMAVSETYPPWAHPPKKGKNCVLFDRHLCDEPKFLDVKCNRVRDFCVLDIWAEISTMYVSLMKNHLFITLVLLIGVEEEATEAPKDAILRYRKKLYTIHAGQLTWDEAKLICEDSEGSVMLELEDVEEVNFLMQAMADNKQEIDHVWLGGKLVNDEWTWVYNNSVIPPADESGYPPWCDNEKIPDMGCLNMDRQNHLTPLLYGLECNVTQGVICVQEAVEHSFRMVKDDFVVEIALANITNINASWITANKFCKEEVGYLLTNLNEEQLKQVASAAENGKYLIGAKVQSDGTAVWANSPPGTPCDLKGLPPYHVGKECLVLNIRDKSIAGLEGISCTEVNSDINYMCSSTCIKQFPDQSTEWRCDWYEGRLMDERTLGKRCWRLCPDNQVVQGSNKLVCGYKGWLGAHDSPAEPTCVETRTSLEFVKPQISPDAGAIFIIDNSARVSEDDFNVLRYLVGALVSLFKPDTSDPTKKLHFHLILLNDSATSVVPLSGDKPCDIVAQINQHTRNEAGPDGRRDFNQAFYDAYTWLEGKEHLTMFFVTGGENQGEAYRENLRNVKKIAKTVVSVGFNHYKDEELSDIATVKDGKVNMVLYKNSVQLKEAVDGICDTQINELKKSAETVARKVVAPPKVAEAPPKDVEELQIVTTAIRASSAWTGKESAEKDDPEMWSLVQQEKKRQTSGLELIASELQIVTTAIRASSAWTGKESAEKDDPEMWSLVQQEKKRQTSGLELIASENFCSRAALEVLGSCLNNKYSEGYPDQRYYGGTEVIDKIELLCQKRALEAFDLNPEEWGVNVQPYSGSPANFAVYTGLMKPHDRIMGLDLPHGGHLTHGFMTETKRVSATSVYFESMPYRLNVSTGLIDYDKLHDTAQLFRPQVIIAGTSAYSRLLDYKRFREVCDSIKAVLLADMAHISGLVAGRVIPSPFEYADVVTTTTHKTLRGARSGMIFFRRGVKATDKKTGKPILYDYENKINSAVFPSLQGGPHNHAIGAVAVALKQACTQEFRDYQKQVLLNAKALAAALLEHGYSLVSDGTDNHLVLVDLRSKNLDGARVEVVCNAAQITANKNACPGDKSALIPSGLRLGAPALTSRQFKEQDFHQVVKFLDRAVKIAALAKSKSGTKLKDYKEVVAKDSDIQLQLKALRSDVNKFASKFPMPGFDDH</sequence>
<dbReference type="CDD" id="cd00198">
    <property type="entry name" value="vWFA"/>
    <property type="match status" value="1"/>
</dbReference>
<dbReference type="Gene3D" id="3.40.640.10">
    <property type="entry name" value="Type I PLP-dependent aspartate aminotransferase-like (Major domain)"/>
    <property type="match status" value="1"/>
</dbReference>
<organism evidence="13">
    <name type="scientific">Timema cristinae</name>
    <name type="common">Walking stick</name>
    <dbReference type="NCBI Taxonomy" id="61476"/>
    <lineage>
        <taxon>Eukaryota</taxon>
        <taxon>Metazoa</taxon>
        <taxon>Ecdysozoa</taxon>
        <taxon>Arthropoda</taxon>
        <taxon>Hexapoda</taxon>
        <taxon>Insecta</taxon>
        <taxon>Pterygota</taxon>
        <taxon>Neoptera</taxon>
        <taxon>Polyneoptera</taxon>
        <taxon>Phasmatodea</taxon>
        <taxon>Timematodea</taxon>
        <taxon>Timematoidea</taxon>
        <taxon>Timematidae</taxon>
        <taxon>Timema</taxon>
    </lineage>
</organism>
<dbReference type="InterPro" id="IPR002035">
    <property type="entry name" value="VWF_A"/>
</dbReference>
<keyword evidence="7 9" id="KW-0808">Transferase</keyword>
<dbReference type="HAMAP" id="MF_00051">
    <property type="entry name" value="SHMT"/>
    <property type="match status" value="1"/>
</dbReference>
<feature type="domain" description="C-type lectin" evidence="11">
    <location>
        <begin position="350"/>
        <end position="474"/>
    </location>
</feature>
<dbReference type="InterPro" id="IPR039429">
    <property type="entry name" value="SHMT-like_dom"/>
</dbReference>
<dbReference type="CDD" id="cd00378">
    <property type="entry name" value="SHMT"/>
    <property type="match status" value="1"/>
</dbReference>
<dbReference type="Gene3D" id="3.90.1150.10">
    <property type="entry name" value="Aspartate Aminotransferase, domain 1"/>
    <property type="match status" value="1"/>
</dbReference>
<evidence type="ECO:0000313" key="13">
    <source>
        <dbReference type="EMBL" id="CAD7394233.1"/>
    </source>
</evidence>
<dbReference type="CDD" id="cd00037">
    <property type="entry name" value="CLECT"/>
    <property type="match status" value="4"/>
</dbReference>
<dbReference type="SUPFAM" id="SSF56436">
    <property type="entry name" value="C-type lectin-like"/>
    <property type="match status" value="4"/>
</dbReference>
<gene>
    <name evidence="13" type="ORF">TCEB3V08_LOCUS2162</name>
</gene>
<feature type="chain" id="PRO_5030833233" description="Serine hydroxymethyltransferase" evidence="10">
    <location>
        <begin position="18"/>
        <end position="1427"/>
    </location>
</feature>
<dbReference type="GO" id="GO:0032991">
    <property type="term" value="C:protein-containing complex"/>
    <property type="evidence" value="ECO:0007669"/>
    <property type="project" value="UniProtKB-ARBA"/>
</dbReference>
<dbReference type="GO" id="GO:0004372">
    <property type="term" value="F:glycine hydroxymethyltransferase activity"/>
    <property type="evidence" value="ECO:0007669"/>
    <property type="project" value="UniProtKB-EC"/>
</dbReference>
<dbReference type="InterPro" id="IPR019798">
    <property type="entry name" value="Ser_HO-MeTrfase_PLP_BS"/>
</dbReference>
<dbReference type="Pfam" id="PF00059">
    <property type="entry name" value="Lectin_C"/>
    <property type="match status" value="2"/>
</dbReference>
<feature type="domain" description="VWFA" evidence="12">
    <location>
        <begin position="694"/>
        <end position="868"/>
    </location>
</feature>
<dbReference type="PROSITE" id="PS50041">
    <property type="entry name" value="C_TYPE_LECTIN_2"/>
    <property type="match status" value="3"/>
</dbReference>
<name>A0A7R9GTC0_TIMCR</name>
<feature type="domain" description="C-type lectin" evidence="11">
    <location>
        <begin position="35"/>
        <end position="169"/>
    </location>
</feature>
<dbReference type="InterPro" id="IPR016187">
    <property type="entry name" value="CTDL_fold"/>
</dbReference>
<dbReference type="FunFam" id="3.40.640.10:FF:000097">
    <property type="entry name" value="Serine hydroxymethyltransferase"/>
    <property type="match status" value="1"/>
</dbReference>
<dbReference type="Gene3D" id="3.10.100.10">
    <property type="entry name" value="Mannose-Binding Protein A, subunit A"/>
    <property type="match status" value="4"/>
</dbReference>
<dbReference type="GO" id="GO:0019264">
    <property type="term" value="P:glycine biosynthetic process from serine"/>
    <property type="evidence" value="ECO:0007669"/>
    <property type="project" value="InterPro"/>
</dbReference>
<evidence type="ECO:0000259" key="12">
    <source>
        <dbReference type="PROSITE" id="PS50234"/>
    </source>
</evidence>
<dbReference type="InterPro" id="IPR016186">
    <property type="entry name" value="C-type_lectin-like/link_sf"/>
</dbReference>
<comment type="similarity">
    <text evidence="3 9">Belongs to the SHMT family.</text>
</comment>
<comment type="function">
    <text evidence="9">Interconversion of serine and glycine.</text>
</comment>
<dbReference type="EC" id="2.1.2.1" evidence="4 9"/>
<comment type="pathway">
    <text evidence="2 9">One-carbon metabolism; tetrahydrofolate interconversion.</text>
</comment>
<dbReference type="SUPFAM" id="SSF53383">
    <property type="entry name" value="PLP-dependent transferases"/>
    <property type="match status" value="1"/>
</dbReference>
<evidence type="ECO:0000256" key="1">
    <source>
        <dbReference type="ARBA" id="ARBA00001933"/>
    </source>
</evidence>
<evidence type="ECO:0000256" key="8">
    <source>
        <dbReference type="ARBA" id="ARBA00022898"/>
    </source>
</evidence>
<dbReference type="InterPro" id="IPR049943">
    <property type="entry name" value="Ser_HO-MeTrfase-like"/>
</dbReference>
<proteinExistence type="inferred from homology"/>
<keyword evidence="8 9" id="KW-0663">Pyridoxal phosphate</keyword>
<protein>
    <recommendedName>
        <fullName evidence="5 9">Serine hydroxymethyltransferase</fullName>
        <ecNumber evidence="4 9">2.1.2.1</ecNumber>
    </recommendedName>
</protein>
<dbReference type="Pfam" id="PF00464">
    <property type="entry name" value="SHMT"/>
    <property type="match status" value="1"/>
</dbReference>
<dbReference type="InterPro" id="IPR015421">
    <property type="entry name" value="PyrdxlP-dep_Trfase_major"/>
</dbReference>
<feature type="signal peptide" evidence="10">
    <location>
        <begin position="1"/>
        <end position="17"/>
    </location>
</feature>
<evidence type="ECO:0000259" key="11">
    <source>
        <dbReference type="PROSITE" id="PS50041"/>
    </source>
</evidence>
<dbReference type="Pfam" id="PF00092">
    <property type="entry name" value="VWA"/>
    <property type="match status" value="1"/>
</dbReference>
<dbReference type="Gene3D" id="3.40.50.410">
    <property type="entry name" value="von Willebrand factor, type A domain"/>
    <property type="match status" value="1"/>
</dbReference>
<dbReference type="EMBL" id="OC316912">
    <property type="protein sequence ID" value="CAD7394233.1"/>
    <property type="molecule type" value="Genomic_DNA"/>
</dbReference>
<dbReference type="PANTHER" id="PTHR11680">
    <property type="entry name" value="SERINE HYDROXYMETHYLTRANSFERASE"/>
    <property type="match status" value="1"/>
</dbReference>
<evidence type="ECO:0000256" key="2">
    <source>
        <dbReference type="ARBA" id="ARBA00004777"/>
    </source>
</evidence>
<dbReference type="InterPro" id="IPR001085">
    <property type="entry name" value="Ser_HO-MeTrfase"/>
</dbReference>
<keyword evidence="10" id="KW-0732">Signal</keyword>
<dbReference type="SMART" id="SM00034">
    <property type="entry name" value="CLECT"/>
    <property type="match status" value="3"/>
</dbReference>
<dbReference type="InterPro" id="IPR015424">
    <property type="entry name" value="PyrdxlP-dep_Trfase"/>
</dbReference>
<dbReference type="PROSITE" id="PS00096">
    <property type="entry name" value="SHMT"/>
    <property type="match status" value="1"/>
</dbReference>
<evidence type="ECO:0000256" key="9">
    <source>
        <dbReference type="RuleBase" id="RU000585"/>
    </source>
</evidence>
<keyword evidence="6 9" id="KW-0554">One-carbon metabolism</keyword>
<dbReference type="SUPFAM" id="SSF53300">
    <property type="entry name" value="vWA-like"/>
    <property type="match status" value="1"/>
</dbReference>
<dbReference type="GO" id="GO:0030170">
    <property type="term" value="F:pyridoxal phosphate binding"/>
    <property type="evidence" value="ECO:0007669"/>
    <property type="project" value="InterPro"/>
</dbReference>
<dbReference type="InterPro" id="IPR036465">
    <property type="entry name" value="vWFA_dom_sf"/>
</dbReference>
<comment type="catalytic activity">
    <reaction evidence="9">
        <text>(6R)-5,10-methylene-5,6,7,8-tetrahydrofolate + glycine + H2O = (6S)-5,6,7,8-tetrahydrofolate + L-serine</text>
        <dbReference type="Rhea" id="RHEA:15481"/>
        <dbReference type="ChEBI" id="CHEBI:15377"/>
        <dbReference type="ChEBI" id="CHEBI:15636"/>
        <dbReference type="ChEBI" id="CHEBI:33384"/>
        <dbReference type="ChEBI" id="CHEBI:57305"/>
        <dbReference type="ChEBI" id="CHEBI:57453"/>
        <dbReference type="EC" id="2.1.2.1"/>
    </reaction>
</comment>
<dbReference type="GO" id="GO:0035999">
    <property type="term" value="P:tetrahydrofolate interconversion"/>
    <property type="evidence" value="ECO:0007669"/>
    <property type="project" value="UniProtKB-UniPathway"/>
</dbReference>
<dbReference type="PANTHER" id="PTHR11680:SF28">
    <property type="entry name" value="SERINE HYDROXYMETHYLTRANSFERASE, MITOCHONDRIAL"/>
    <property type="match status" value="1"/>
</dbReference>
<evidence type="ECO:0000256" key="3">
    <source>
        <dbReference type="ARBA" id="ARBA00006376"/>
    </source>
</evidence>
<evidence type="ECO:0000256" key="6">
    <source>
        <dbReference type="ARBA" id="ARBA00022563"/>
    </source>
</evidence>
<reference evidence="13" key="1">
    <citation type="submission" date="2020-11" db="EMBL/GenBank/DDBJ databases">
        <authorList>
            <person name="Tran Van P."/>
        </authorList>
    </citation>
    <scope>NUCLEOTIDE SEQUENCE</scope>
</reference>
<comment type="cofactor">
    <cofactor evidence="1 9">
        <name>pyridoxal 5'-phosphate</name>
        <dbReference type="ChEBI" id="CHEBI:597326"/>
    </cofactor>
</comment>
<evidence type="ECO:0000256" key="5">
    <source>
        <dbReference type="ARBA" id="ARBA00016846"/>
    </source>
</evidence>
<dbReference type="InterPro" id="IPR015422">
    <property type="entry name" value="PyrdxlP-dep_Trfase_small"/>
</dbReference>
<evidence type="ECO:0000256" key="10">
    <source>
        <dbReference type="SAM" id="SignalP"/>
    </source>
</evidence>
<feature type="domain" description="C-type lectin" evidence="11">
    <location>
        <begin position="192"/>
        <end position="304"/>
    </location>
</feature>
<accession>A0A7R9GTC0</accession>
<dbReference type="NCBIfam" id="NF000586">
    <property type="entry name" value="PRK00011.1"/>
    <property type="match status" value="1"/>
</dbReference>
<dbReference type="GO" id="GO:0005739">
    <property type="term" value="C:mitochondrion"/>
    <property type="evidence" value="ECO:0007669"/>
    <property type="project" value="TreeGrafter"/>
</dbReference>
<dbReference type="UniPathway" id="UPA00193"/>
<dbReference type="PROSITE" id="PS50234">
    <property type="entry name" value="VWFA"/>
    <property type="match status" value="1"/>
</dbReference>
<evidence type="ECO:0000256" key="7">
    <source>
        <dbReference type="ARBA" id="ARBA00022679"/>
    </source>
</evidence>